<evidence type="ECO:0000256" key="6">
    <source>
        <dbReference type="ARBA" id="ARBA00022723"/>
    </source>
</evidence>
<accession>A0A1I6Y6K8</accession>
<dbReference type="Pfam" id="PF01963">
    <property type="entry name" value="TraB_PrgY_gumN"/>
    <property type="match status" value="1"/>
</dbReference>
<evidence type="ECO:0000256" key="3">
    <source>
        <dbReference type="ARBA" id="ARBA00004479"/>
    </source>
</evidence>
<dbReference type="InterPro" id="IPR040230">
    <property type="entry name" value="TIKI1/2-like"/>
</dbReference>
<evidence type="ECO:0000256" key="7">
    <source>
        <dbReference type="ARBA" id="ARBA00022729"/>
    </source>
</evidence>
<dbReference type="AlphaFoldDB" id="A0A1I6Y6K8"/>
<keyword evidence="9" id="KW-1133">Transmembrane helix</keyword>
<dbReference type="GO" id="GO:0030178">
    <property type="term" value="P:negative regulation of Wnt signaling pathway"/>
    <property type="evidence" value="ECO:0007669"/>
    <property type="project" value="InterPro"/>
</dbReference>
<keyword evidence="5" id="KW-0812">Transmembrane</keyword>
<evidence type="ECO:0000256" key="12">
    <source>
        <dbReference type="ARBA" id="ARBA00023180"/>
    </source>
</evidence>
<evidence type="ECO:0000256" key="10">
    <source>
        <dbReference type="ARBA" id="ARBA00023049"/>
    </source>
</evidence>
<protein>
    <submittedName>
        <fullName evidence="14">Uncharacterized conserved protein YbaP, TraB family</fullName>
    </submittedName>
</protein>
<dbReference type="EMBL" id="FPAS01000001">
    <property type="protein sequence ID" value="SFT46179.1"/>
    <property type="molecule type" value="Genomic_DNA"/>
</dbReference>
<evidence type="ECO:0000256" key="11">
    <source>
        <dbReference type="ARBA" id="ARBA00023136"/>
    </source>
</evidence>
<dbReference type="OrthoDB" id="9798714at2"/>
<keyword evidence="8" id="KW-0378">Hydrolase</keyword>
<comment type="subcellular location">
    <subcellularLocation>
        <location evidence="3">Membrane</location>
        <topology evidence="3">Single-pass type I membrane protein</topology>
    </subcellularLocation>
</comment>
<reference evidence="14 15" key="1">
    <citation type="submission" date="2016-10" db="EMBL/GenBank/DDBJ databases">
        <authorList>
            <person name="de Groot N.N."/>
        </authorList>
    </citation>
    <scope>NUCLEOTIDE SEQUENCE [LARGE SCALE GENOMIC DNA]</scope>
    <source>
        <strain evidence="14 15">CGMCC 1.7005</strain>
    </source>
</reference>
<keyword evidence="11" id="KW-0472">Membrane</keyword>
<evidence type="ECO:0000256" key="8">
    <source>
        <dbReference type="ARBA" id="ARBA00022801"/>
    </source>
</evidence>
<dbReference type="GO" id="GO:0004222">
    <property type="term" value="F:metalloendopeptidase activity"/>
    <property type="evidence" value="ECO:0007669"/>
    <property type="project" value="TreeGrafter"/>
</dbReference>
<comment type="cofactor">
    <cofactor evidence="2">
        <name>Co(2+)</name>
        <dbReference type="ChEBI" id="CHEBI:48828"/>
    </cofactor>
</comment>
<dbReference type="GO" id="GO:0016020">
    <property type="term" value="C:membrane"/>
    <property type="evidence" value="ECO:0007669"/>
    <property type="project" value="UniProtKB-SubCell"/>
</dbReference>
<keyword evidence="10" id="KW-0482">Metalloprotease</keyword>
<evidence type="ECO:0000313" key="14">
    <source>
        <dbReference type="EMBL" id="SFT46179.1"/>
    </source>
</evidence>
<dbReference type="GO" id="GO:0006508">
    <property type="term" value="P:proteolysis"/>
    <property type="evidence" value="ECO:0007669"/>
    <property type="project" value="UniProtKB-KW"/>
</dbReference>
<keyword evidence="4" id="KW-0645">Protease</keyword>
<dbReference type="PANTHER" id="PTHR31120">
    <property type="entry name" value="METALLOPROTEASE TIKI"/>
    <property type="match status" value="1"/>
</dbReference>
<dbReference type="CDD" id="cd14789">
    <property type="entry name" value="Tiki"/>
    <property type="match status" value="1"/>
</dbReference>
<evidence type="ECO:0000256" key="2">
    <source>
        <dbReference type="ARBA" id="ARBA00001941"/>
    </source>
</evidence>
<organism evidence="14 15">
    <name type="scientific">Lishizhenia tianjinensis</name>
    <dbReference type="NCBI Taxonomy" id="477690"/>
    <lineage>
        <taxon>Bacteria</taxon>
        <taxon>Pseudomonadati</taxon>
        <taxon>Bacteroidota</taxon>
        <taxon>Flavobacteriia</taxon>
        <taxon>Flavobacteriales</taxon>
        <taxon>Crocinitomicaceae</taxon>
        <taxon>Lishizhenia</taxon>
    </lineage>
</organism>
<sequence length="1209" mass="141598">MKLKLIAFVSFLSLGVGAQELPSEKSLLWEISGNGLEKNSYLYGTMHVSAKIAFRLDDVFFKALNGADMVALETDPSTWLEHYNEDGYYSNYYSPWGYRQSGFYKDGFSVDNPKKELVGNLMSFDNNLLNGILYRSSSQMQDFQEDTYLDMFIYQAGKKQNKTIVALEDLDESQMLVDIASENSRKDKPEVWLQKLLVDDNYYSIMQEAYRTRNISLLDSLDRGLHTDHYMDYMLYKRNHNMVEVMDSIMKKGSVFSAIGAAHLPGEEGVIKLLRDLGYTVKAYTSERTEVAENEQEKLEELFIAQNYTPQTVDDEYFTINLPDKLFNLGSQENTTNYISTDLTNGSFITITRISTKQFLKDDQNIDLEVIRDLLFENIPGDIESKKDITNGPWSGIEVKNKLKNGDYQHYQMFVTPMEVIIFKLSGKKTFAQQYGDQLFASLKFKNIEDNKMVTINSAYKDFSFEVPENYSFVNMKKAGNREMEAHNAATNDYYFMKRVQLNDTRLFEVDTFELKQIQKRFYEDLEVYGDANYGDFGTLRYSRTLRSSAQVDSASDVKLHLMTLKQGMYFYLVGIKTKNDQTAENFFNSFKLAPVQYEGAYKPVVDTFVHFSTVSFLDMSKKSNTNLNRFADDDDKKKPYEEFYKSNRYITENGDKINVNMLRYHDFEMFYNADSLWNYYERRYEDDYIISFKERGIEHGNPYHVMIISDTACSKAIKVKNVIKHGVKYRLEATIDTSFASNKFIDEFFNNFKPADTLIGRDIFEDKTDEFFAALRANDSIVLDSYGSLIFTKEDIDSLKAFVDHFDFPDDKKFLKEKFIYRIGSFWEEDETVIPYLVDLYNKSYENSEIQTDILRFFARQRTKGATEQMMELLSNDIPLSAYSSGINYVFSSYYDTLELAAELFPSLMDYQSIDEYRKPIFGLLTDLRTEGIMKTKSVKKYRNQILNDARIELKRQLAKKNNNNNNSYYSGYGGYNSYSSNTSSKRELSELEQYIVLLFPFRNEKNMKAFFERLLSLEDDRVITTYIGLQAKYNDEVDQELIQEFAKDINKRYNLYQALMEVNRLDLFPEEYKNQRSILESYVYKNNEYKPENDTIAFLEKRDFEFEGKSYSTYFFKTSEKTGWNKDEWYIKSYTIANFENKKEKDQVEVKNTNGVKAFPVYTESRKLLETVELDKQLSKLIEAFELKDHPRASSELEENSRYYGYY</sequence>
<dbReference type="RefSeq" id="WP_090246362.1">
    <property type="nucleotide sequence ID" value="NZ_FPAS01000001.1"/>
</dbReference>
<dbReference type="InterPro" id="IPR002816">
    <property type="entry name" value="TraB/PrgY/GumN_fam"/>
</dbReference>
<name>A0A1I6Y6K8_9FLAO</name>
<keyword evidence="12" id="KW-0325">Glycoprotein</keyword>
<dbReference type="STRING" id="477690.SAMN05216474_0693"/>
<keyword evidence="7 13" id="KW-0732">Signal</keyword>
<proteinExistence type="predicted"/>
<comment type="cofactor">
    <cofactor evidence="1">
        <name>Mn(2+)</name>
        <dbReference type="ChEBI" id="CHEBI:29035"/>
    </cofactor>
</comment>
<gene>
    <name evidence="14" type="ORF">SAMN05216474_0693</name>
</gene>
<evidence type="ECO:0000256" key="4">
    <source>
        <dbReference type="ARBA" id="ARBA00022670"/>
    </source>
</evidence>
<feature type="signal peptide" evidence="13">
    <location>
        <begin position="1"/>
        <end position="18"/>
    </location>
</feature>
<dbReference type="Proteomes" id="UP000236454">
    <property type="component" value="Unassembled WGS sequence"/>
</dbReference>
<feature type="chain" id="PRO_5014854413" evidence="13">
    <location>
        <begin position="19"/>
        <end position="1209"/>
    </location>
</feature>
<evidence type="ECO:0000256" key="1">
    <source>
        <dbReference type="ARBA" id="ARBA00001936"/>
    </source>
</evidence>
<dbReference type="GO" id="GO:0046872">
    <property type="term" value="F:metal ion binding"/>
    <property type="evidence" value="ECO:0007669"/>
    <property type="project" value="UniProtKB-KW"/>
</dbReference>
<dbReference type="PANTHER" id="PTHR31120:SF6">
    <property type="entry name" value="METALLOPROTEASE TIKI HOMOLOG"/>
    <property type="match status" value="1"/>
</dbReference>
<evidence type="ECO:0000256" key="13">
    <source>
        <dbReference type="SAM" id="SignalP"/>
    </source>
</evidence>
<evidence type="ECO:0000256" key="9">
    <source>
        <dbReference type="ARBA" id="ARBA00022989"/>
    </source>
</evidence>
<keyword evidence="6" id="KW-0479">Metal-binding</keyword>
<keyword evidence="15" id="KW-1185">Reference proteome</keyword>
<evidence type="ECO:0000313" key="15">
    <source>
        <dbReference type="Proteomes" id="UP000236454"/>
    </source>
</evidence>
<evidence type="ECO:0000256" key="5">
    <source>
        <dbReference type="ARBA" id="ARBA00022692"/>
    </source>
</evidence>